<dbReference type="Pfam" id="PF00128">
    <property type="entry name" value="Alpha-amylase"/>
    <property type="match status" value="2"/>
</dbReference>
<protein>
    <recommendedName>
        <fullName evidence="6">Maltokinase</fullName>
        <ecNumber evidence="4">2.7.1.175</ecNumber>
        <ecNumber evidence="5">5.4.99.16</ecNumber>
    </recommendedName>
    <alternativeName>
        <fullName evidence="14">Maltose alpha-D-glucosyltransferase</fullName>
    </alternativeName>
    <alternativeName>
        <fullName evidence="13">Maltose-1-phosphate synthase</fullName>
    </alternativeName>
</protein>
<proteinExistence type="inferred from homology"/>
<reference evidence="19" key="3">
    <citation type="submission" date="2025-08" db="UniProtKB">
        <authorList>
            <consortium name="RefSeq"/>
        </authorList>
    </citation>
    <scope>IDENTIFICATION</scope>
</reference>
<dbReference type="InterPro" id="IPR017853">
    <property type="entry name" value="GH"/>
</dbReference>
<evidence type="ECO:0000256" key="2">
    <source>
        <dbReference type="ARBA" id="ARBA00005496"/>
    </source>
</evidence>
<comment type="similarity">
    <text evidence="3">Belongs to the aminoglycoside phosphotransferase family.</text>
</comment>
<dbReference type="SMART" id="SM00642">
    <property type="entry name" value="Aamy"/>
    <property type="match status" value="1"/>
</dbReference>
<evidence type="ECO:0000313" key="18">
    <source>
        <dbReference type="Proteomes" id="UP000675920"/>
    </source>
</evidence>
<evidence type="ECO:0000256" key="8">
    <source>
        <dbReference type="ARBA" id="ARBA00022723"/>
    </source>
</evidence>
<evidence type="ECO:0000256" key="6">
    <source>
        <dbReference type="ARBA" id="ARBA00013882"/>
    </source>
</evidence>
<keyword evidence="12" id="KW-0413">Isomerase</keyword>
<evidence type="ECO:0000256" key="11">
    <source>
        <dbReference type="ARBA" id="ARBA00022840"/>
    </source>
</evidence>
<evidence type="ECO:0000256" key="9">
    <source>
        <dbReference type="ARBA" id="ARBA00022741"/>
    </source>
</evidence>
<dbReference type="NCBIfam" id="TIGR02456">
    <property type="entry name" value="treS_nterm"/>
    <property type="match status" value="1"/>
</dbReference>
<dbReference type="PANTHER" id="PTHR10357:SF219">
    <property type="entry name" value="MALTOSE ALPHA-D-GLUCOSYLTRANSFERASE"/>
    <property type="match status" value="1"/>
</dbReference>
<evidence type="ECO:0000256" key="15">
    <source>
        <dbReference type="ARBA" id="ARBA00049067"/>
    </source>
</evidence>
<dbReference type="Gene3D" id="3.20.20.80">
    <property type="entry name" value="Glycosidases"/>
    <property type="match status" value="1"/>
</dbReference>
<dbReference type="GO" id="GO:0047471">
    <property type="term" value="F:maltose alpha-D-glucosyltransferase activity"/>
    <property type="evidence" value="ECO:0007669"/>
    <property type="project" value="UniProtKB-EC"/>
</dbReference>
<dbReference type="RefSeq" id="WP_084544754.1">
    <property type="nucleotide sequence ID" value="NZ_AXWS01000007.1"/>
</dbReference>
<dbReference type="CDD" id="cd11334">
    <property type="entry name" value="AmyAc_TreS"/>
    <property type="match status" value="1"/>
</dbReference>
<reference evidence="19" key="2">
    <citation type="journal article" date="2004" name="J. Basic Microbiol.">
        <title>Isolation of mak1 from Actinoplanes missouriensis and evidence that Pep2 from Streptomyces coelicolor is a maltokinase.</title>
        <authorList>
            <person name="Jarling M."/>
            <person name="Cauvet T."/>
            <person name="Grundmeier M."/>
            <person name="Kuhnert K."/>
            <person name="Pape H."/>
        </authorList>
    </citation>
    <scope>NUCLEOTIDE SEQUENCE</scope>
</reference>
<dbReference type="EC" id="5.4.99.16" evidence="5"/>
<comment type="similarity">
    <text evidence="2">Belongs to the glycosyl hydrolase 13 family. TreS subfamily.</text>
</comment>
<reference evidence="19" key="1">
    <citation type="journal article" date="1996" name="Biosci. Biotechnol. Biochem.">
        <title>Purification and properties of a novel enzyme, trehalose synthase, from Pimelobacter sp. R48.</title>
        <authorList>
            <person name="Nishimoto T."/>
            <person name="Nakano M."/>
            <person name="Nakada T."/>
            <person name="Chaen H."/>
            <person name="Fukuda S."/>
            <person name="Sugimoto T."/>
            <person name="Kurimoto M."/>
            <person name="Tsujisaka Y."/>
        </authorList>
    </citation>
    <scope>NUCLEOTIDE SEQUENCE</scope>
</reference>
<dbReference type="Gene3D" id="2.60.40.1180">
    <property type="entry name" value="Golgi alpha-mannosidase II"/>
    <property type="match status" value="1"/>
</dbReference>
<evidence type="ECO:0000256" key="7">
    <source>
        <dbReference type="ARBA" id="ARBA00022679"/>
    </source>
</evidence>
<keyword evidence="10" id="KW-0106">Calcium</keyword>
<dbReference type="FunFam" id="3.20.20.80:FF:000055">
    <property type="entry name" value="Trehalose synthase"/>
    <property type="match status" value="1"/>
</dbReference>
<dbReference type="GO" id="GO:0016740">
    <property type="term" value="F:transferase activity"/>
    <property type="evidence" value="ECO:0007669"/>
    <property type="project" value="UniProtKB-KW"/>
</dbReference>
<feature type="compositionally biased region" description="Low complexity" evidence="16">
    <location>
        <begin position="1153"/>
        <end position="1167"/>
    </location>
</feature>
<comment type="catalytic activity">
    <reaction evidence="15">
        <text>D-maltose + ATP = alpha-maltose 1-phosphate + ADP + H(+)</text>
        <dbReference type="Rhea" id="RHEA:31915"/>
        <dbReference type="ChEBI" id="CHEBI:15378"/>
        <dbReference type="ChEBI" id="CHEBI:17306"/>
        <dbReference type="ChEBI" id="CHEBI:30616"/>
        <dbReference type="ChEBI" id="CHEBI:63576"/>
        <dbReference type="ChEBI" id="CHEBI:456216"/>
        <dbReference type="EC" id="2.7.1.175"/>
    </reaction>
</comment>
<evidence type="ECO:0000256" key="13">
    <source>
        <dbReference type="ARBA" id="ARBA00031251"/>
    </source>
</evidence>
<sequence length="1234" mass="135757">MDRLHDHRPPPAAALRQSDPPATRAPAIAASDATVVPGAATAADPLWYKDAVIYQLHVKSFFDANNDGVGDFAGLIARLDYIASLGVTAIWLLPFYPSPRRDDGYDISEYRDVHPDYGKLADVRRFIHEAHARGLRVITELVINHTSDQHPWFQRARAAKAGSAARNFYVWSDNDQAYSGTRVIFCDTEASNWTWDPVAKAYFWHRFYSHQPDLNFDNPRVVEAVLGVMRFWFAAGVDGLRLDAVPYLVEREGTNNENLPETHAILKALRAEVDRSYPGRMLLAEANQWPEDTQQYFGGRRDEASGATVGDECHMAFHFPLMPRMYMAIAQEDRFPITDILRQTPEIPANCQWAIFLRNHDELTLEMVTDRERDYLWETYAADQRARINLGIRRRLAPLMQRDRRRIELMNSLLLSMPGTPVLYYGDEIGMGDNIHLGDRDGVRTPMQWSPDRNGGFSRADPARLVSPPIMDPIWGFQAVNVEAQHADPHSPLNWMRRMLGVRKQHRAFSRGELKMLYPTNRKVLAYVRRFEDETLLCVANVSRASQAVELDLSEYQGRVMVEMIGGSAFPPIGQLPYLLTLPPYGFYWFVLADKARMPNWHVPAPEPLPDLVTVVVRKSITELADAAVRKPLEADALPGWLAKRRWFAAKDEKIDKVSIVSLASIGEPKQPLVLAELEVKTAKTLARYTLPLGAVPEEAVDTGSPLPMQLALARIRRGRQVGTLTDGFTLPFFGHAVMEGLRARRAIDTADGQIRFIPTSMIDSLALDRSAEVRHLAAEQSNSSLVVGDVAMVKLIRRVGCGVHPEAEMGRVLTERGFRNIAPMLGEVTRFAADGTPCTLIVVQGFMHNQGDAWQWTLARLDTVMQQVAMTPADGGLDDDPAARLAREESGQPDGFARSAARLGQRLGELHAVLAMPCDDAAFAPEVATAADTKAWAEAAKVQIEAAFNALDAVYGGVAEGARSGGTLPAAGTGIGACDGELPETEVARALLARRKAVLAALPKLAAAGVGTLRTRIHGDLHLGQILVSQDDAYFIDFEGEPLKPLAERRAKLSPWRDVAGLLRSFDYVARMAARGGPGDMSASACERKQRILDGFLPASQSAFVAAYRHSLRQAMHAQAEAARAAEEAARASDAADAGEAVEEGIDASAAEAAAPVADAPQSPQSRVRAGTAARAIPPRDPAADIALLDLFLLEKAGYEICYEAANRPDWLAIPLRGFAAIADDVLARLTRE</sequence>
<evidence type="ECO:0000256" key="3">
    <source>
        <dbReference type="ARBA" id="ARBA00006219"/>
    </source>
</evidence>
<keyword evidence="11" id="KW-0067">ATP-binding</keyword>
<evidence type="ECO:0000256" key="14">
    <source>
        <dbReference type="ARBA" id="ARBA00031378"/>
    </source>
</evidence>
<dbReference type="OrthoDB" id="9805159at2"/>
<keyword evidence="7" id="KW-0808">Transferase</keyword>
<evidence type="ECO:0000256" key="16">
    <source>
        <dbReference type="SAM" id="MobiDB-lite"/>
    </source>
</evidence>
<dbReference type="InterPro" id="IPR011009">
    <property type="entry name" value="Kinase-like_dom_sf"/>
</dbReference>
<dbReference type="GO" id="GO:0046872">
    <property type="term" value="F:metal ion binding"/>
    <property type="evidence" value="ECO:0007669"/>
    <property type="project" value="UniProtKB-KW"/>
</dbReference>
<dbReference type="GO" id="GO:0005975">
    <property type="term" value="P:carbohydrate metabolic process"/>
    <property type="evidence" value="ECO:0007669"/>
    <property type="project" value="InterPro"/>
</dbReference>
<comment type="catalytic activity">
    <reaction evidence="1">
        <text>D-maltose = alpha,alpha-trehalose</text>
        <dbReference type="Rhea" id="RHEA:15145"/>
        <dbReference type="ChEBI" id="CHEBI:16551"/>
        <dbReference type="ChEBI" id="CHEBI:17306"/>
        <dbReference type="EC" id="5.4.99.16"/>
    </reaction>
</comment>
<dbReference type="Gene3D" id="3.90.1200.10">
    <property type="match status" value="1"/>
</dbReference>
<evidence type="ECO:0000256" key="10">
    <source>
        <dbReference type="ARBA" id="ARBA00022837"/>
    </source>
</evidence>
<evidence type="ECO:0000256" key="5">
    <source>
        <dbReference type="ARBA" id="ARBA00012619"/>
    </source>
</evidence>
<evidence type="ECO:0000256" key="1">
    <source>
        <dbReference type="ARBA" id="ARBA00001595"/>
    </source>
</evidence>
<feature type="region of interest" description="Disordered" evidence="16">
    <location>
        <begin position="1"/>
        <end position="23"/>
    </location>
</feature>
<dbReference type="Proteomes" id="UP000675920">
    <property type="component" value="Unplaced"/>
</dbReference>
<keyword evidence="9" id="KW-0547">Nucleotide-binding</keyword>
<evidence type="ECO:0000259" key="17">
    <source>
        <dbReference type="SMART" id="SM00642"/>
    </source>
</evidence>
<dbReference type="Pfam" id="PF18085">
    <property type="entry name" value="Mak_N_cap"/>
    <property type="match status" value="1"/>
</dbReference>
<feature type="domain" description="Glycosyl hydrolase family 13 catalytic" evidence="17">
    <location>
        <begin position="55"/>
        <end position="464"/>
    </location>
</feature>
<dbReference type="InterPro" id="IPR012810">
    <property type="entry name" value="TreS/a-amylase_N"/>
</dbReference>
<organism evidence="18 19">
    <name type="scientific">Derxia gummosa DSM 723</name>
    <dbReference type="NCBI Taxonomy" id="1121388"/>
    <lineage>
        <taxon>Bacteria</taxon>
        <taxon>Pseudomonadati</taxon>
        <taxon>Pseudomonadota</taxon>
        <taxon>Betaproteobacteria</taxon>
        <taxon>Burkholderiales</taxon>
        <taxon>Alcaligenaceae</taxon>
        <taxon>Derxia</taxon>
    </lineage>
</organism>
<keyword evidence="8" id="KW-0479">Metal-binding</keyword>
<dbReference type="SUPFAM" id="SSF51445">
    <property type="entry name" value="(Trans)glycosidases"/>
    <property type="match status" value="1"/>
</dbReference>
<dbReference type="InterPro" id="IPR032091">
    <property type="entry name" value="Malt_amylase-like_C"/>
</dbReference>
<dbReference type="EC" id="2.7.1.175" evidence="4"/>
<evidence type="ECO:0000256" key="12">
    <source>
        <dbReference type="ARBA" id="ARBA00023235"/>
    </source>
</evidence>
<dbReference type="InterPro" id="IPR006047">
    <property type="entry name" value="GH13_cat_dom"/>
</dbReference>
<accession>A0A8B6XAK3</accession>
<dbReference type="InterPro" id="IPR045857">
    <property type="entry name" value="O16G_dom_2"/>
</dbReference>
<gene>
    <name evidence="19" type="primary">treS</name>
</gene>
<dbReference type="SUPFAM" id="SSF56112">
    <property type="entry name" value="Protein kinase-like (PK-like)"/>
    <property type="match status" value="1"/>
</dbReference>
<dbReference type="InterPro" id="IPR040999">
    <property type="entry name" value="Mak_N_cap"/>
</dbReference>
<dbReference type="Gene3D" id="3.90.400.10">
    <property type="entry name" value="Oligo-1,6-glucosidase, Domain 2"/>
    <property type="match status" value="1"/>
</dbReference>
<dbReference type="InterPro" id="IPR013780">
    <property type="entry name" value="Glyco_hydro_b"/>
</dbReference>
<dbReference type="AlphaFoldDB" id="A0A8B6XAK3"/>
<evidence type="ECO:0000313" key="19">
    <source>
        <dbReference type="RefSeq" id="WP_084544754.1"/>
    </source>
</evidence>
<dbReference type="Pfam" id="PF16657">
    <property type="entry name" value="Malt_amylase_C"/>
    <property type="match status" value="1"/>
</dbReference>
<dbReference type="PANTHER" id="PTHR10357">
    <property type="entry name" value="ALPHA-AMYLASE FAMILY MEMBER"/>
    <property type="match status" value="1"/>
</dbReference>
<name>A0A8B6XAK3_9BURK</name>
<dbReference type="SUPFAM" id="SSF51011">
    <property type="entry name" value="Glycosyl hydrolase domain"/>
    <property type="match status" value="1"/>
</dbReference>
<evidence type="ECO:0000256" key="4">
    <source>
        <dbReference type="ARBA" id="ARBA00011962"/>
    </source>
</evidence>
<dbReference type="GO" id="GO:0005524">
    <property type="term" value="F:ATP binding"/>
    <property type="evidence" value="ECO:0007669"/>
    <property type="project" value="UniProtKB-KW"/>
</dbReference>
<feature type="region of interest" description="Disordered" evidence="16">
    <location>
        <begin position="1153"/>
        <end position="1176"/>
    </location>
</feature>
<keyword evidence="18" id="KW-1185">Reference proteome</keyword>